<evidence type="ECO:0000256" key="1">
    <source>
        <dbReference type="SAM" id="MobiDB-lite"/>
    </source>
</evidence>
<dbReference type="OrthoDB" id="5795508at2"/>
<proteinExistence type="predicted"/>
<evidence type="ECO:0008006" key="4">
    <source>
        <dbReference type="Google" id="ProtNLM"/>
    </source>
</evidence>
<feature type="region of interest" description="Disordered" evidence="1">
    <location>
        <begin position="150"/>
        <end position="172"/>
    </location>
</feature>
<name>A0A423Q0V9_9GAMM</name>
<evidence type="ECO:0000313" key="3">
    <source>
        <dbReference type="Proteomes" id="UP000285123"/>
    </source>
</evidence>
<sequence>MAEQIQYRPADAKRFRSETESEMAQFESRVAEINGLLDELYESGVIRWLKDFTGAMPEISTIALEGMNTPQGRAGFRNLLVLAQQLGRIDPDRLERTLAAAQVGLDKAGEPADENTPYNPPGMTGVFKLMHDKELWSALAPLIAGAKAFSAARREQAEGSEQTETKPEPGET</sequence>
<dbReference type="AlphaFoldDB" id="A0A423Q0V9"/>
<dbReference type="RefSeq" id="WP_123590520.1">
    <property type="nucleotide sequence ID" value="NZ_AYKF01000068.1"/>
</dbReference>
<dbReference type="EMBL" id="AYKF01000068">
    <property type="protein sequence ID" value="ROO31892.1"/>
    <property type="molecule type" value="Genomic_DNA"/>
</dbReference>
<dbReference type="Proteomes" id="UP000285123">
    <property type="component" value="Unassembled WGS sequence"/>
</dbReference>
<comment type="caution">
    <text evidence="2">The sequence shown here is derived from an EMBL/GenBank/DDBJ whole genome shotgun (WGS) entry which is preliminary data.</text>
</comment>
<reference evidence="2 3" key="1">
    <citation type="submission" date="2013-10" db="EMBL/GenBank/DDBJ databases">
        <title>Salinisphaera halophila YIM 95161 Genome Sequencing.</title>
        <authorList>
            <person name="Lai Q."/>
            <person name="Li C."/>
            <person name="Shao Z."/>
        </authorList>
    </citation>
    <scope>NUCLEOTIDE SEQUENCE [LARGE SCALE GENOMIC DNA]</scope>
    <source>
        <strain evidence="2 3">YIM 95161</strain>
    </source>
</reference>
<gene>
    <name evidence="2" type="ORF">SAHL_06135</name>
</gene>
<protein>
    <recommendedName>
        <fullName evidence="4">DUF1641 domain-containing protein</fullName>
    </recommendedName>
</protein>
<evidence type="ECO:0000313" key="2">
    <source>
        <dbReference type="EMBL" id="ROO31892.1"/>
    </source>
</evidence>
<accession>A0A423Q0V9</accession>
<organism evidence="2 3">
    <name type="scientific">Salinisphaera orenii YIM 95161</name>
    <dbReference type="NCBI Taxonomy" id="1051139"/>
    <lineage>
        <taxon>Bacteria</taxon>
        <taxon>Pseudomonadati</taxon>
        <taxon>Pseudomonadota</taxon>
        <taxon>Gammaproteobacteria</taxon>
        <taxon>Salinisphaerales</taxon>
        <taxon>Salinisphaeraceae</taxon>
        <taxon>Salinisphaera</taxon>
    </lineage>
</organism>
<feature type="compositionally biased region" description="Basic and acidic residues" evidence="1">
    <location>
        <begin position="152"/>
        <end position="172"/>
    </location>
</feature>